<dbReference type="Proteomes" id="UP001479436">
    <property type="component" value="Unassembled WGS sequence"/>
</dbReference>
<dbReference type="EMBL" id="JASJQH010007397">
    <property type="protein sequence ID" value="KAK9709627.1"/>
    <property type="molecule type" value="Genomic_DNA"/>
</dbReference>
<name>A0ABR2VYA8_9FUNG</name>
<keyword evidence="3" id="KW-1185">Reference proteome</keyword>
<gene>
    <name evidence="2" type="ORF">K7432_008912</name>
</gene>
<evidence type="ECO:0000313" key="2">
    <source>
        <dbReference type="EMBL" id="KAK9709627.1"/>
    </source>
</evidence>
<evidence type="ECO:0000256" key="1">
    <source>
        <dbReference type="SAM" id="MobiDB-lite"/>
    </source>
</evidence>
<accession>A0ABR2VYA8</accession>
<reference evidence="2 3" key="1">
    <citation type="submission" date="2023-04" db="EMBL/GenBank/DDBJ databases">
        <title>Genome of Basidiobolus ranarum AG-B5.</title>
        <authorList>
            <person name="Stajich J.E."/>
            <person name="Carter-House D."/>
            <person name="Gryganskyi A."/>
        </authorList>
    </citation>
    <scope>NUCLEOTIDE SEQUENCE [LARGE SCALE GENOMIC DNA]</scope>
    <source>
        <strain evidence="2 3">AG-B5</strain>
    </source>
</reference>
<evidence type="ECO:0000313" key="3">
    <source>
        <dbReference type="Proteomes" id="UP001479436"/>
    </source>
</evidence>
<sequence length="206" mass="22822">MLFQKSRFNTNTVRPLVARSTRQTVPRPLTSTVIRQLSTNSSGRSATPSNVLTPVLHRFRGSLMPQSSTAGVTRLNNDTRSRFHTATADSYYPLPSNTQLFGEFFHPNAPSYFANAANTPIAAYATQPQQNDPELPWEDFTLYDEDGPAGEFSWDVASFTPALFAPLAEVFASAISNTNEAKPIDPEPEQESAFVSDEHSNSYERQ</sequence>
<feature type="compositionally biased region" description="Basic and acidic residues" evidence="1">
    <location>
        <begin position="196"/>
        <end position="206"/>
    </location>
</feature>
<comment type="caution">
    <text evidence="2">The sequence shown here is derived from an EMBL/GenBank/DDBJ whole genome shotgun (WGS) entry which is preliminary data.</text>
</comment>
<protein>
    <submittedName>
        <fullName evidence="2">Uncharacterized protein</fullName>
    </submittedName>
</protein>
<organism evidence="2 3">
    <name type="scientific">Basidiobolus ranarum</name>
    <dbReference type="NCBI Taxonomy" id="34480"/>
    <lineage>
        <taxon>Eukaryota</taxon>
        <taxon>Fungi</taxon>
        <taxon>Fungi incertae sedis</taxon>
        <taxon>Zoopagomycota</taxon>
        <taxon>Entomophthoromycotina</taxon>
        <taxon>Basidiobolomycetes</taxon>
        <taxon>Basidiobolales</taxon>
        <taxon>Basidiobolaceae</taxon>
        <taxon>Basidiobolus</taxon>
    </lineage>
</organism>
<proteinExistence type="predicted"/>
<feature type="region of interest" description="Disordered" evidence="1">
    <location>
        <begin position="179"/>
        <end position="206"/>
    </location>
</feature>